<feature type="transmembrane region" description="Helical" evidence="1">
    <location>
        <begin position="289"/>
        <end position="309"/>
    </location>
</feature>
<organism evidence="2 3">
    <name type="scientific">Meloidogyne enterolobii</name>
    <name type="common">Root-knot nematode worm</name>
    <name type="synonym">Meloidogyne mayaguensis</name>
    <dbReference type="NCBI Taxonomy" id="390850"/>
    <lineage>
        <taxon>Eukaryota</taxon>
        <taxon>Metazoa</taxon>
        <taxon>Ecdysozoa</taxon>
        <taxon>Nematoda</taxon>
        <taxon>Chromadorea</taxon>
        <taxon>Rhabditida</taxon>
        <taxon>Tylenchina</taxon>
        <taxon>Tylenchomorpha</taxon>
        <taxon>Tylenchoidea</taxon>
        <taxon>Meloidogynidae</taxon>
        <taxon>Meloidogyninae</taxon>
        <taxon>Meloidogyne</taxon>
    </lineage>
</organism>
<keyword evidence="1" id="KW-1133">Transmembrane helix</keyword>
<dbReference type="EMBL" id="CAJEWN010001328">
    <property type="protein sequence ID" value="CAD2196528.1"/>
    <property type="molecule type" value="Genomic_DNA"/>
</dbReference>
<keyword evidence="1" id="KW-0472">Membrane</keyword>
<comment type="caution">
    <text evidence="2">The sequence shown here is derived from an EMBL/GenBank/DDBJ whole genome shotgun (WGS) entry which is preliminary data.</text>
</comment>
<proteinExistence type="predicted"/>
<dbReference type="AlphaFoldDB" id="A0A6V7XBA0"/>
<evidence type="ECO:0000256" key="1">
    <source>
        <dbReference type="SAM" id="Phobius"/>
    </source>
</evidence>
<name>A0A6V7XBA0_MELEN</name>
<feature type="transmembrane region" description="Helical" evidence="1">
    <location>
        <begin position="316"/>
        <end position="339"/>
    </location>
</feature>
<gene>
    <name evidence="2" type="ORF">MENT_LOCUS49700</name>
</gene>
<keyword evidence="1" id="KW-0812">Transmembrane</keyword>
<evidence type="ECO:0000313" key="2">
    <source>
        <dbReference type="EMBL" id="CAD2196528.1"/>
    </source>
</evidence>
<sequence>MNRSILFGVSRSLVSLRNSVAFGAQTVKTRGTYIGHSFAYSTKNAPKVVQIPLRVPVDFDDMYFAELVNEFEAKYGFDLKECVFDVVTAIDAAIKKELKLDDGDRFIYLDPDNSDQLLINLPRAKSKIPSIKYDAVMMFNAACFFLAKDPPDNTMLASELLWACCSFVVKKFYAEMGILPRSHHGSLGLCLFAAGFHKDSSALAYTFLKAEGFHRLFYCGGGLLEDLEDALHRVNYFIECFPQIDLHAVRDAIQPFIDGKLKTKDDKCLRGVSFRKFYNYEEELFTRPINLSILFSFFLIICCILKLLYINFVYNLSFVLMINCTLGIVIFSDLCELYYI</sequence>
<accession>A0A6V7XBA0</accession>
<protein>
    <submittedName>
        <fullName evidence="2">Uncharacterized protein</fullName>
    </submittedName>
</protein>
<evidence type="ECO:0000313" key="3">
    <source>
        <dbReference type="Proteomes" id="UP000580250"/>
    </source>
</evidence>
<dbReference type="Proteomes" id="UP000580250">
    <property type="component" value="Unassembled WGS sequence"/>
</dbReference>
<reference evidence="2 3" key="1">
    <citation type="submission" date="2020-08" db="EMBL/GenBank/DDBJ databases">
        <authorList>
            <person name="Koutsovoulos G."/>
            <person name="Danchin GJ E."/>
        </authorList>
    </citation>
    <scope>NUCLEOTIDE SEQUENCE [LARGE SCALE GENOMIC DNA]</scope>
</reference>